<gene>
    <name evidence="1" type="ORF">E2C01_042165</name>
</gene>
<proteinExistence type="predicted"/>
<accession>A0A5B7FTW0</accession>
<evidence type="ECO:0000313" key="2">
    <source>
        <dbReference type="Proteomes" id="UP000324222"/>
    </source>
</evidence>
<dbReference type="EMBL" id="VSRR010008259">
    <property type="protein sequence ID" value="MPC48393.1"/>
    <property type="molecule type" value="Genomic_DNA"/>
</dbReference>
<organism evidence="1 2">
    <name type="scientific">Portunus trituberculatus</name>
    <name type="common">Swimming crab</name>
    <name type="synonym">Neptunus trituberculatus</name>
    <dbReference type="NCBI Taxonomy" id="210409"/>
    <lineage>
        <taxon>Eukaryota</taxon>
        <taxon>Metazoa</taxon>
        <taxon>Ecdysozoa</taxon>
        <taxon>Arthropoda</taxon>
        <taxon>Crustacea</taxon>
        <taxon>Multicrustacea</taxon>
        <taxon>Malacostraca</taxon>
        <taxon>Eumalacostraca</taxon>
        <taxon>Eucarida</taxon>
        <taxon>Decapoda</taxon>
        <taxon>Pleocyemata</taxon>
        <taxon>Brachyura</taxon>
        <taxon>Eubrachyura</taxon>
        <taxon>Portunoidea</taxon>
        <taxon>Portunidae</taxon>
        <taxon>Portuninae</taxon>
        <taxon>Portunus</taxon>
    </lineage>
</organism>
<protein>
    <submittedName>
        <fullName evidence="1">Uncharacterized protein</fullName>
    </submittedName>
</protein>
<sequence>MSPKGAKHNVTSLHNMAEKKGCLPEPGVLYGLLKSLANEMFTSPLNIFLLGEKSWDTCRIKIKIKIKPLVDNTLTTDSPVQNITASAAAHLPSLNLPPKCPAMWPSVPKKTRKSFTLEVKLDIIHRHERSEKTIALLATILTPSAVSTIFKSADSSKKAVLVLQDLGFTLMWPRLHI</sequence>
<dbReference type="AlphaFoldDB" id="A0A5B7FTW0"/>
<name>A0A5B7FTW0_PORTR</name>
<evidence type="ECO:0000313" key="1">
    <source>
        <dbReference type="EMBL" id="MPC48393.1"/>
    </source>
</evidence>
<keyword evidence="2" id="KW-1185">Reference proteome</keyword>
<dbReference type="Proteomes" id="UP000324222">
    <property type="component" value="Unassembled WGS sequence"/>
</dbReference>
<comment type="caution">
    <text evidence="1">The sequence shown here is derived from an EMBL/GenBank/DDBJ whole genome shotgun (WGS) entry which is preliminary data.</text>
</comment>
<reference evidence="1 2" key="1">
    <citation type="submission" date="2019-05" db="EMBL/GenBank/DDBJ databases">
        <title>Another draft genome of Portunus trituberculatus and its Hox gene families provides insights of decapod evolution.</title>
        <authorList>
            <person name="Jeong J.-H."/>
            <person name="Song I."/>
            <person name="Kim S."/>
            <person name="Choi T."/>
            <person name="Kim D."/>
            <person name="Ryu S."/>
            <person name="Kim W."/>
        </authorList>
    </citation>
    <scope>NUCLEOTIDE SEQUENCE [LARGE SCALE GENOMIC DNA]</scope>
    <source>
        <tissue evidence="1">Muscle</tissue>
    </source>
</reference>